<evidence type="ECO:0000256" key="3">
    <source>
        <dbReference type="ARBA" id="ARBA00022741"/>
    </source>
</evidence>
<dbReference type="SUPFAM" id="SSF52540">
    <property type="entry name" value="P-loop containing nucleoside triphosphate hydrolases"/>
    <property type="match status" value="1"/>
</dbReference>
<keyword evidence="6" id="KW-0449">Lipoprotein</keyword>
<dbReference type="InterPro" id="IPR003439">
    <property type="entry name" value="ABC_transporter-like_ATP-bd"/>
</dbReference>
<dbReference type="InterPro" id="IPR015854">
    <property type="entry name" value="ABC_transpr_LolD-like"/>
</dbReference>
<dbReference type="InterPro" id="IPR003593">
    <property type="entry name" value="AAA+_ATPase"/>
</dbReference>
<dbReference type="OrthoDB" id="3266715at2"/>
<keyword evidence="3" id="KW-0547">Nucleotide-binding</keyword>
<keyword evidence="6" id="KW-0378">Hydrolase</keyword>
<keyword evidence="7" id="KW-1185">Reference proteome</keyword>
<dbReference type="InterPro" id="IPR017871">
    <property type="entry name" value="ABC_transporter-like_CS"/>
</dbReference>
<dbReference type="Proteomes" id="UP000095349">
    <property type="component" value="Chromosome"/>
</dbReference>
<feature type="domain" description="ABC transporter" evidence="5">
    <location>
        <begin position="4"/>
        <end position="219"/>
    </location>
</feature>
<proteinExistence type="inferred from homology"/>
<accession>A0A1D8G6B2</accession>
<dbReference type="PATRIC" id="fig|285473.5.peg.4060"/>
<dbReference type="EC" id="3.6.3.-" evidence="6"/>
<dbReference type="InterPro" id="IPR027417">
    <property type="entry name" value="P-loop_NTPase"/>
</dbReference>
<dbReference type="GO" id="GO:0022857">
    <property type="term" value="F:transmembrane transporter activity"/>
    <property type="evidence" value="ECO:0007669"/>
    <property type="project" value="TreeGrafter"/>
</dbReference>
<evidence type="ECO:0000256" key="1">
    <source>
        <dbReference type="ARBA" id="ARBA00005417"/>
    </source>
</evidence>
<dbReference type="AlphaFoldDB" id="A0A1D8G6B2"/>
<dbReference type="PANTHER" id="PTHR24220">
    <property type="entry name" value="IMPORT ATP-BINDING PROTEIN"/>
    <property type="match status" value="1"/>
</dbReference>
<dbReference type="KEGG" id="srn:A4G23_03872"/>
<dbReference type="SMART" id="SM00382">
    <property type="entry name" value="AAA"/>
    <property type="match status" value="1"/>
</dbReference>
<name>A0A1D8G6B2_9ACTN</name>
<dbReference type="EMBL" id="CP017316">
    <property type="protein sequence ID" value="AOT60995.1"/>
    <property type="molecule type" value="Genomic_DNA"/>
</dbReference>
<dbReference type="STRING" id="285473.A4G23_03872"/>
<evidence type="ECO:0000256" key="2">
    <source>
        <dbReference type="ARBA" id="ARBA00022448"/>
    </source>
</evidence>
<protein>
    <submittedName>
        <fullName evidence="6">Lipoprotein-releasing system ATP-binding protein LolD</fullName>
        <ecNumber evidence="6">3.6.3.-</ecNumber>
    </submittedName>
</protein>
<evidence type="ECO:0000256" key="4">
    <source>
        <dbReference type="ARBA" id="ARBA00022840"/>
    </source>
</evidence>
<dbReference type="RefSeq" id="WP_069977951.1">
    <property type="nucleotide sequence ID" value="NZ_CP017316.1"/>
</dbReference>
<dbReference type="GO" id="GO:0005886">
    <property type="term" value="C:plasma membrane"/>
    <property type="evidence" value="ECO:0007669"/>
    <property type="project" value="TreeGrafter"/>
</dbReference>
<evidence type="ECO:0000313" key="6">
    <source>
        <dbReference type="EMBL" id="AOT60995.1"/>
    </source>
</evidence>
<dbReference type="GO" id="GO:0005524">
    <property type="term" value="F:ATP binding"/>
    <property type="evidence" value="ECO:0007669"/>
    <property type="project" value="UniProtKB-KW"/>
</dbReference>
<dbReference type="GO" id="GO:0016887">
    <property type="term" value="F:ATP hydrolysis activity"/>
    <property type="evidence" value="ECO:0007669"/>
    <property type="project" value="InterPro"/>
</dbReference>
<dbReference type="PROSITE" id="PS50893">
    <property type="entry name" value="ABC_TRANSPORTER_2"/>
    <property type="match status" value="1"/>
</dbReference>
<dbReference type="Pfam" id="PF00005">
    <property type="entry name" value="ABC_tran"/>
    <property type="match status" value="1"/>
</dbReference>
<keyword evidence="4 6" id="KW-0067">ATP-binding</keyword>
<evidence type="ECO:0000259" key="5">
    <source>
        <dbReference type="PROSITE" id="PS50893"/>
    </source>
</evidence>
<keyword evidence="2" id="KW-0813">Transport</keyword>
<reference evidence="6 7" key="1">
    <citation type="submission" date="2016-09" db="EMBL/GenBank/DDBJ databases">
        <title>Streptomyces rubrolavendulae MJM4426 Genome sequencing and assembly.</title>
        <authorList>
            <person name="Kim J.-G."/>
        </authorList>
    </citation>
    <scope>NUCLEOTIDE SEQUENCE [LARGE SCALE GENOMIC DNA]</scope>
    <source>
        <strain evidence="6 7">MJM4426</strain>
    </source>
</reference>
<sequence length="220" mass="23121">MVVARLREVSHTIADRVLFDRLSLEVAAGESVAVMGPSGTGKTTLLSVLLGLVRPESGLVEVAGRDLSSMGASARARHRAGHVGMVFQFGELLPELSAMENVMLAAMLAGRRRGPSRDDARKLLAALGIEDVGVPAGAMSGGERQRVAIARAVINRPRLVLADEPTGALDAANRDHVAELLHALPRQWSCGVVVVTHDEKVAWGADRVVTFAGGRLAGVS</sequence>
<dbReference type="CDD" id="cd03255">
    <property type="entry name" value="ABC_MJ0796_LolCDE_FtsE"/>
    <property type="match status" value="1"/>
</dbReference>
<dbReference type="PROSITE" id="PS00211">
    <property type="entry name" value="ABC_TRANSPORTER_1"/>
    <property type="match status" value="1"/>
</dbReference>
<gene>
    <name evidence="6" type="primary">lolD_2</name>
    <name evidence="6" type="ORF">A4G23_03872</name>
</gene>
<dbReference type="PANTHER" id="PTHR24220:SF689">
    <property type="entry name" value="LIPOPROTEIN-RELEASING SYSTEM ATP-BINDING PROTEIN LOLD"/>
    <property type="match status" value="1"/>
</dbReference>
<comment type="similarity">
    <text evidence="1">Belongs to the ABC transporter superfamily.</text>
</comment>
<dbReference type="Gene3D" id="3.40.50.300">
    <property type="entry name" value="P-loop containing nucleotide triphosphate hydrolases"/>
    <property type="match status" value="1"/>
</dbReference>
<evidence type="ECO:0000313" key="7">
    <source>
        <dbReference type="Proteomes" id="UP000095349"/>
    </source>
</evidence>
<dbReference type="InterPro" id="IPR017911">
    <property type="entry name" value="MacB-like_ATP-bd"/>
</dbReference>
<organism evidence="6 7">
    <name type="scientific">Streptomyces rubrolavendulae</name>
    <dbReference type="NCBI Taxonomy" id="285473"/>
    <lineage>
        <taxon>Bacteria</taxon>
        <taxon>Bacillati</taxon>
        <taxon>Actinomycetota</taxon>
        <taxon>Actinomycetes</taxon>
        <taxon>Kitasatosporales</taxon>
        <taxon>Streptomycetaceae</taxon>
        <taxon>Streptomyces</taxon>
    </lineage>
</organism>